<reference evidence="2" key="1">
    <citation type="submission" date="2017-01" db="EMBL/GenBank/DDBJ databases">
        <authorList>
            <person name="Varghese N."/>
            <person name="Submissions S."/>
        </authorList>
    </citation>
    <scope>NUCLEOTIDE SEQUENCE [LARGE SCALE GENOMIC DNA]</scope>
    <source>
        <strain evidence="2">DSM 21054</strain>
    </source>
</reference>
<protein>
    <submittedName>
        <fullName evidence="1">Uncharacterized protein</fullName>
    </submittedName>
</protein>
<sequence length="111" mass="12530">MANPKRKKGTKLRISSTGMFYRRLESRYSSLSEVEDKHDKQFFTEIARSAAANAINENKALNIPIVVAEDGWVVQKNSNGDVERLSKIEQHTTAINKRVFTKGTVLHVKKG</sequence>
<dbReference type="Proteomes" id="UP000186917">
    <property type="component" value="Unassembled WGS sequence"/>
</dbReference>
<dbReference type="AlphaFoldDB" id="A0A1N7P9W1"/>
<evidence type="ECO:0000313" key="2">
    <source>
        <dbReference type="Proteomes" id="UP000186917"/>
    </source>
</evidence>
<dbReference type="EMBL" id="FTOR01000003">
    <property type="protein sequence ID" value="SIT07393.1"/>
    <property type="molecule type" value="Genomic_DNA"/>
</dbReference>
<keyword evidence="2" id="KW-1185">Reference proteome</keyword>
<name>A0A1N7P9W1_9BACT</name>
<evidence type="ECO:0000313" key="1">
    <source>
        <dbReference type="EMBL" id="SIT07393.1"/>
    </source>
</evidence>
<dbReference type="OrthoDB" id="680730at2"/>
<organism evidence="1 2">
    <name type="scientific">Filimonas lacunae</name>
    <dbReference type="NCBI Taxonomy" id="477680"/>
    <lineage>
        <taxon>Bacteria</taxon>
        <taxon>Pseudomonadati</taxon>
        <taxon>Bacteroidota</taxon>
        <taxon>Chitinophagia</taxon>
        <taxon>Chitinophagales</taxon>
        <taxon>Chitinophagaceae</taxon>
        <taxon>Filimonas</taxon>
    </lineage>
</organism>
<gene>
    <name evidence="1" type="ORF">SAMN05421788_103322</name>
</gene>
<accession>A0A1N7P9W1</accession>
<dbReference type="RefSeq" id="WP_076379139.1">
    <property type="nucleotide sequence ID" value="NZ_AP017422.1"/>
</dbReference>
<proteinExistence type="predicted"/>